<evidence type="ECO:0000256" key="2">
    <source>
        <dbReference type="ARBA" id="ARBA00022679"/>
    </source>
</evidence>
<dbReference type="GO" id="GO:0006364">
    <property type="term" value="P:rRNA processing"/>
    <property type="evidence" value="ECO:0007669"/>
    <property type="project" value="InterPro"/>
</dbReference>
<sequence length="159" mass="17881">MQRPMPMKLVTVGKDRGAALENVALEYIKKIQRYCPFEEVQLRPNPKNSSDVPTQVSSEGERVMRSISTKDWVIILDERGKELTSEKFADLVADAGETGASAIVFCIGGPFGHGPQVRERANVSVKLSTMVLNHQIAFLVLLEQIYRAWTILRGEKYHH</sequence>
<dbReference type="InterPro" id="IPR029028">
    <property type="entry name" value="Alpha/beta_knot_MTases"/>
</dbReference>
<dbReference type="PANTHER" id="PTHR33603">
    <property type="entry name" value="METHYLTRANSFERASE"/>
    <property type="match status" value="1"/>
</dbReference>
<reference evidence="6 7" key="2">
    <citation type="journal article" date="2018" name="Plant J.">
        <title>The Physcomitrella patens chromosome-scale assembly reveals moss genome structure and evolution.</title>
        <authorList>
            <person name="Lang D."/>
            <person name="Ullrich K.K."/>
            <person name="Murat F."/>
            <person name="Fuchs J."/>
            <person name="Jenkins J."/>
            <person name="Haas F.B."/>
            <person name="Piednoel M."/>
            <person name="Gundlach H."/>
            <person name="Van Bel M."/>
            <person name="Meyberg R."/>
            <person name="Vives C."/>
            <person name="Morata J."/>
            <person name="Symeonidi A."/>
            <person name="Hiss M."/>
            <person name="Muchero W."/>
            <person name="Kamisugi Y."/>
            <person name="Saleh O."/>
            <person name="Blanc G."/>
            <person name="Decker E.L."/>
            <person name="van Gessel N."/>
            <person name="Grimwood J."/>
            <person name="Hayes R.D."/>
            <person name="Graham S.W."/>
            <person name="Gunter L.E."/>
            <person name="McDaniel S.F."/>
            <person name="Hoernstein S.N.W."/>
            <person name="Larsson A."/>
            <person name="Li F.W."/>
            <person name="Perroud P.F."/>
            <person name="Phillips J."/>
            <person name="Ranjan P."/>
            <person name="Rokshar D.S."/>
            <person name="Rothfels C.J."/>
            <person name="Schneider L."/>
            <person name="Shu S."/>
            <person name="Stevenson D.W."/>
            <person name="Thummler F."/>
            <person name="Tillich M."/>
            <person name="Villarreal Aguilar J.C."/>
            <person name="Widiez T."/>
            <person name="Wong G.K."/>
            <person name="Wymore A."/>
            <person name="Zhang Y."/>
            <person name="Zimmer A.D."/>
            <person name="Quatrano R.S."/>
            <person name="Mayer K.F.X."/>
            <person name="Goodstein D."/>
            <person name="Casacuberta J.M."/>
            <person name="Vandepoele K."/>
            <person name="Reski R."/>
            <person name="Cuming A.C."/>
            <person name="Tuskan G.A."/>
            <person name="Maumus F."/>
            <person name="Salse J."/>
            <person name="Schmutz J."/>
            <person name="Rensing S.A."/>
        </authorList>
    </citation>
    <scope>NUCLEOTIDE SEQUENCE [LARGE SCALE GENOMIC DNA]</scope>
    <source>
        <strain evidence="6 7">cv. Gransden 2004</strain>
    </source>
</reference>
<dbReference type="Gene3D" id="3.40.1280.10">
    <property type="match status" value="1"/>
</dbReference>
<evidence type="ECO:0000256" key="4">
    <source>
        <dbReference type="ARBA" id="ARBA00038303"/>
    </source>
</evidence>
<dbReference type="EMBL" id="ABEU02000010">
    <property type="status" value="NOT_ANNOTATED_CDS"/>
    <property type="molecule type" value="Genomic_DNA"/>
</dbReference>
<gene>
    <name evidence="6" type="primary">LOC112287702</name>
</gene>
<proteinExistence type="inferred from homology"/>
<keyword evidence="2" id="KW-0808">Transferase</keyword>
<feature type="compositionally biased region" description="Polar residues" evidence="5">
    <location>
        <begin position="46"/>
        <end position="58"/>
    </location>
</feature>
<comment type="similarity">
    <text evidence="4">Belongs to the RNA methyltransferase RlmH family.</text>
</comment>
<dbReference type="Pfam" id="PF02590">
    <property type="entry name" value="SPOUT_MTase"/>
    <property type="match status" value="1"/>
</dbReference>
<dbReference type="SUPFAM" id="SSF75217">
    <property type="entry name" value="alpha/beta knot"/>
    <property type="match status" value="1"/>
</dbReference>
<evidence type="ECO:0000256" key="1">
    <source>
        <dbReference type="ARBA" id="ARBA00022603"/>
    </source>
</evidence>
<reference evidence="6 7" key="1">
    <citation type="journal article" date="2008" name="Science">
        <title>The Physcomitrella genome reveals evolutionary insights into the conquest of land by plants.</title>
        <authorList>
            <person name="Rensing S."/>
            <person name="Lang D."/>
            <person name="Zimmer A."/>
            <person name="Terry A."/>
            <person name="Salamov A."/>
            <person name="Shapiro H."/>
            <person name="Nishiyama T."/>
            <person name="Perroud P.-F."/>
            <person name="Lindquist E."/>
            <person name="Kamisugi Y."/>
            <person name="Tanahashi T."/>
            <person name="Sakakibara K."/>
            <person name="Fujita T."/>
            <person name="Oishi K."/>
            <person name="Shin-I T."/>
            <person name="Kuroki Y."/>
            <person name="Toyoda A."/>
            <person name="Suzuki Y."/>
            <person name="Hashimoto A."/>
            <person name="Yamaguchi K."/>
            <person name="Sugano A."/>
            <person name="Kohara Y."/>
            <person name="Fujiyama A."/>
            <person name="Anterola A."/>
            <person name="Aoki S."/>
            <person name="Ashton N."/>
            <person name="Barbazuk W.B."/>
            <person name="Barker E."/>
            <person name="Bennetzen J."/>
            <person name="Bezanilla M."/>
            <person name="Blankenship R."/>
            <person name="Cho S.H."/>
            <person name="Dutcher S."/>
            <person name="Estelle M."/>
            <person name="Fawcett J.A."/>
            <person name="Gundlach H."/>
            <person name="Hanada K."/>
            <person name="Heyl A."/>
            <person name="Hicks K.A."/>
            <person name="Hugh J."/>
            <person name="Lohr M."/>
            <person name="Mayer K."/>
            <person name="Melkozernov A."/>
            <person name="Murata T."/>
            <person name="Nelson D."/>
            <person name="Pils B."/>
            <person name="Prigge M."/>
            <person name="Reiss B."/>
            <person name="Renner T."/>
            <person name="Rombauts S."/>
            <person name="Rushton P."/>
            <person name="Sanderfoot A."/>
            <person name="Schween G."/>
            <person name="Shiu S.-H."/>
            <person name="Stueber K."/>
            <person name="Theodoulou F.L."/>
            <person name="Tu H."/>
            <person name="Van de Peer Y."/>
            <person name="Verrier P.J."/>
            <person name="Waters E."/>
            <person name="Wood A."/>
            <person name="Yang L."/>
            <person name="Cove D."/>
            <person name="Cuming A."/>
            <person name="Hasebe M."/>
            <person name="Lucas S."/>
            <person name="Mishler D.B."/>
            <person name="Reski R."/>
            <person name="Grigoriev I."/>
            <person name="Quatrano R.S."/>
            <person name="Boore J.L."/>
        </authorList>
    </citation>
    <scope>NUCLEOTIDE SEQUENCE [LARGE SCALE GENOMIC DNA]</scope>
    <source>
        <strain evidence="6 7">cv. Gransden 2004</strain>
    </source>
</reference>
<dbReference type="PANTHER" id="PTHR33603:SF1">
    <property type="entry name" value="RIBOSOMAL RNA LARGE SUBUNIT METHYLTRANSFERASE H"/>
    <property type="match status" value="1"/>
</dbReference>
<keyword evidence="1" id="KW-0489">Methyltransferase</keyword>
<dbReference type="Proteomes" id="UP000006727">
    <property type="component" value="Chromosome 10"/>
</dbReference>
<organism evidence="6 7">
    <name type="scientific">Physcomitrium patens</name>
    <name type="common">Spreading-leaved earth moss</name>
    <name type="synonym">Physcomitrella patens</name>
    <dbReference type="NCBI Taxonomy" id="3218"/>
    <lineage>
        <taxon>Eukaryota</taxon>
        <taxon>Viridiplantae</taxon>
        <taxon>Streptophyta</taxon>
        <taxon>Embryophyta</taxon>
        <taxon>Bryophyta</taxon>
        <taxon>Bryophytina</taxon>
        <taxon>Bryopsida</taxon>
        <taxon>Funariidae</taxon>
        <taxon>Funariales</taxon>
        <taxon>Funariaceae</taxon>
        <taxon>Physcomitrium</taxon>
    </lineage>
</organism>
<dbReference type="GO" id="GO:0032259">
    <property type="term" value="P:methylation"/>
    <property type="evidence" value="ECO:0007669"/>
    <property type="project" value="UniProtKB-KW"/>
</dbReference>
<protein>
    <recommendedName>
        <fullName evidence="8">RNA methyltransferase At5g10620</fullName>
    </recommendedName>
</protein>
<dbReference type="EnsemblPlants" id="Pp3c10_14520V3.2">
    <property type="protein sequence ID" value="Pp3c10_14520V3.2"/>
    <property type="gene ID" value="Pp3c10_14520"/>
</dbReference>
<evidence type="ECO:0000256" key="3">
    <source>
        <dbReference type="ARBA" id="ARBA00022691"/>
    </source>
</evidence>
<dbReference type="GO" id="GO:0008168">
    <property type="term" value="F:methyltransferase activity"/>
    <property type="evidence" value="ECO:0007669"/>
    <property type="project" value="UniProtKB-KW"/>
</dbReference>
<dbReference type="AlphaFoldDB" id="A0A7I4EYU5"/>
<evidence type="ECO:0000256" key="5">
    <source>
        <dbReference type="SAM" id="MobiDB-lite"/>
    </source>
</evidence>
<dbReference type="CDD" id="cd18081">
    <property type="entry name" value="RlmH-like"/>
    <property type="match status" value="1"/>
</dbReference>
<accession>A0A7I4EYU5</accession>
<dbReference type="Gramene" id="Pp3c10_14520V3.2">
    <property type="protein sequence ID" value="Pp3c10_14520V3.2"/>
    <property type="gene ID" value="Pp3c10_14520"/>
</dbReference>
<feature type="region of interest" description="Disordered" evidence="5">
    <location>
        <begin position="42"/>
        <end position="62"/>
    </location>
</feature>
<dbReference type="HAMAP" id="MF_00658">
    <property type="entry name" value="23SrRNA_methyltr_H"/>
    <property type="match status" value="1"/>
</dbReference>
<dbReference type="InterPro" id="IPR003742">
    <property type="entry name" value="RlmH-like"/>
</dbReference>
<evidence type="ECO:0000313" key="7">
    <source>
        <dbReference type="Proteomes" id="UP000006727"/>
    </source>
</evidence>
<name>A0A7I4EYU5_PHYPA</name>
<keyword evidence="7" id="KW-1185">Reference proteome</keyword>
<evidence type="ECO:0000313" key="6">
    <source>
        <dbReference type="EnsemblPlants" id="Pp3c10_14520V3.2"/>
    </source>
</evidence>
<evidence type="ECO:0008006" key="8">
    <source>
        <dbReference type="Google" id="ProtNLM"/>
    </source>
</evidence>
<dbReference type="InterPro" id="IPR029026">
    <property type="entry name" value="tRNA_m1G_MTases_N"/>
</dbReference>
<keyword evidence="3" id="KW-0949">S-adenosyl-L-methionine</keyword>
<dbReference type="PIRSF" id="PIRSF004505">
    <property type="entry name" value="MT_bac"/>
    <property type="match status" value="1"/>
</dbReference>
<reference evidence="6" key="3">
    <citation type="submission" date="2020-12" db="UniProtKB">
        <authorList>
            <consortium name="EnsemblPlants"/>
        </authorList>
    </citation>
    <scope>IDENTIFICATION</scope>
</reference>